<evidence type="ECO:0000313" key="10">
    <source>
        <dbReference type="Proteomes" id="UP000179797"/>
    </source>
</evidence>
<keyword evidence="3" id="KW-0378">Hydrolase</keyword>
<protein>
    <recommendedName>
        <fullName evidence="8">PPM-type phosphatase domain-containing protein</fullName>
    </recommendedName>
</protein>
<evidence type="ECO:0000256" key="7">
    <source>
        <dbReference type="SAM" id="Phobius"/>
    </source>
</evidence>
<keyword evidence="6" id="KW-0175">Coiled coil</keyword>
<dbReference type="PANTHER" id="PTHR43156:SF9">
    <property type="entry name" value="HAMP DOMAIN-CONTAINING PROTEIN"/>
    <property type="match status" value="1"/>
</dbReference>
<dbReference type="Gene3D" id="3.60.40.10">
    <property type="entry name" value="PPM-type phosphatase domain"/>
    <property type="match status" value="1"/>
</dbReference>
<dbReference type="Pfam" id="PF07228">
    <property type="entry name" value="SpoIIE"/>
    <property type="match status" value="1"/>
</dbReference>
<dbReference type="SMART" id="SM00331">
    <property type="entry name" value="PP2C_SIG"/>
    <property type="match status" value="1"/>
</dbReference>
<dbReference type="RefSeq" id="WP_044218446.1">
    <property type="nucleotide sequence ID" value="NZ_JRYR02000001.1"/>
</dbReference>
<keyword evidence="10" id="KW-1185">Reference proteome</keyword>
<sequence length="551" mass="62968">MNYQKSPKKRLTTSYIIALSLIALLSIASQVVIRTVLAKQEKDARVINISGRQRMLSQKISKIALQLETATSSTQFAELKSEFVEVIDLWSRSHHGLKDRSAEMSLEGENSESVTKMFEGIAVNYERIFTAANSIFDYNSPKGIDEYVNIILQNEASYLNQMNVITFQYDHESTSRIKEVETIETILLMITLVFIFLEAIFIFRPAVATIDKFLNETIQKGMALKQAHESIVSTNQEKETVEKELFEQLQMNHNLQLNYNKDLEGKIEERTQEIQEQKEEILQQSNELLEQNNVVSNINRKLTDSISYAKKLQQSIFSKREDILEQFMDGFIIDKPKDIISGDFYWYYNKGGVKFIVVADCTGHGVSAAFMTIIGNLLLNDIVVNQKVSSPKEILNFLDMELYSLMNLKNVEKISDGMDLGLVAINSENREIEFVGAKRPLYFASGSKDIQKVAGSKSTIGYHTKDIKKEFQSTILTYQKGDRVYLATDGFQDQFGGNSDTKFLQKRFIDVLNRTNEFSMEKQKKILNGVFEKWKGMNEQTDDVLIIGIEL</sequence>
<gene>
    <name evidence="9" type="ORF">NH26_07325</name>
</gene>
<dbReference type="OrthoDB" id="1119265at2"/>
<dbReference type="AlphaFoldDB" id="A0A1S1YYT1"/>
<evidence type="ECO:0000256" key="6">
    <source>
        <dbReference type="SAM" id="Coils"/>
    </source>
</evidence>
<dbReference type="STRING" id="915059.NH26_07325"/>
<dbReference type="Pfam" id="PF13675">
    <property type="entry name" value="PilJ"/>
    <property type="match status" value="1"/>
</dbReference>
<dbReference type="EMBL" id="JRYR02000001">
    <property type="protein sequence ID" value="OHX66174.1"/>
    <property type="molecule type" value="Genomic_DNA"/>
</dbReference>
<reference evidence="9 10" key="1">
    <citation type="journal article" date="2012" name="Int. J. Syst. Evol. Microbiol.">
        <title>Flammeovirga pacifica sp. nov., isolated from deep-sea sediment.</title>
        <authorList>
            <person name="Xu H."/>
            <person name="Fu Y."/>
            <person name="Yang N."/>
            <person name="Ding Z."/>
            <person name="Lai Q."/>
            <person name="Zeng R."/>
        </authorList>
    </citation>
    <scope>NUCLEOTIDE SEQUENCE [LARGE SCALE GENOMIC DNA]</scope>
    <source>
        <strain evidence="10">DSM 24597 / LMG 26175 / WPAGA1</strain>
    </source>
</reference>
<evidence type="ECO:0000256" key="1">
    <source>
        <dbReference type="ARBA" id="ARBA00004141"/>
    </source>
</evidence>
<dbReference type="InterPro" id="IPR036457">
    <property type="entry name" value="PPM-type-like_dom_sf"/>
</dbReference>
<comment type="subcellular location">
    <subcellularLocation>
        <location evidence="1">Membrane</location>
        <topology evidence="1">Multi-pass membrane protein</topology>
    </subcellularLocation>
</comment>
<evidence type="ECO:0000259" key="8">
    <source>
        <dbReference type="SMART" id="SM00331"/>
    </source>
</evidence>
<keyword evidence="2 7" id="KW-0812">Transmembrane</keyword>
<dbReference type="Proteomes" id="UP000179797">
    <property type="component" value="Unassembled WGS sequence"/>
</dbReference>
<proteinExistence type="predicted"/>
<evidence type="ECO:0000256" key="3">
    <source>
        <dbReference type="ARBA" id="ARBA00022801"/>
    </source>
</evidence>
<dbReference type="GO" id="GO:0016791">
    <property type="term" value="F:phosphatase activity"/>
    <property type="evidence" value="ECO:0007669"/>
    <property type="project" value="TreeGrafter"/>
</dbReference>
<evidence type="ECO:0000256" key="5">
    <source>
        <dbReference type="ARBA" id="ARBA00023136"/>
    </source>
</evidence>
<evidence type="ECO:0000256" key="4">
    <source>
        <dbReference type="ARBA" id="ARBA00022989"/>
    </source>
</evidence>
<dbReference type="InterPro" id="IPR001932">
    <property type="entry name" value="PPM-type_phosphatase-like_dom"/>
</dbReference>
<keyword evidence="4 7" id="KW-1133">Transmembrane helix</keyword>
<evidence type="ECO:0000256" key="2">
    <source>
        <dbReference type="ARBA" id="ARBA00022692"/>
    </source>
</evidence>
<feature type="transmembrane region" description="Helical" evidence="7">
    <location>
        <begin position="185"/>
        <end position="203"/>
    </location>
</feature>
<dbReference type="PANTHER" id="PTHR43156">
    <property type="entry name" value="STAGE II SPORULATION PROTEIN E-RELATED"/>
    <property type="match status" value="1"/>
</dbReference>
<comment type="caution">
    <text evidence="9">The sequence shown here is derived from an EMBL/GenBank/DDBJ whole genome shotgun (WGS) entry which is preliminary data.</text>
</comment>
<feature type="domain" description="PPM-type phosphatase" evidence="8">
    <location>
        <begin position="327"/>
        <end position="551"/>
    </location>
</feature>
<name>A0A1S1YYT1_FLAPC</name>
<dbReference type="InterPro" id="IPR029095">
    <property type="entry name" value="NarX-like_N"/>
</dbReference>
<dbReference type="InterPro" id="IPR052016">
    <property type="entry name" value="Bact_Sigma-Reg"/>
</dbReference>
<evidence type="ECO:0000313" key="9">
    <source>
        <dbReference type="EMBL" id="OHX66174.1"/>
    </source>
</evidence>
<feature type="coiled-coil region" evidence="6">
    <location>
        <begin position="224"/>
        <end position="294"/>
    </location>
</feature>
<keyword evidence="5 7" id="KW-0472">Membrane</keyword>
<accession>A0A1S1YYT1</accession>
<organism evidence="9 10">
    <name type="scientific">Flammeovirga pacifica</name>
    <dbReference type="NCBI Taxonomy" id="915059"/>
    <lineage>
        <taxon>Bacteria</taxon>
        <taxon>Pseudomonadati</taxon>
        <taxon>Bacteroidota</taxon>
        <taxon>Cytophagia</taxon>
        <taxon>Cytophagales</taxon>
        <taxon>Flammeovirgaceae</taxon>
        <taxon>Flammeovirga</taxon>
    </lineage>
</organism>
<dbReference type="GO" id="GO:0016020">
    <property type="term" value="C:membrane"/>
    <property type="evidence" value="ECO:0007669"/>
    <property type="project" value="UniProtKB-SubCell"/>
</dbReference>